<dbReference type="Proteomes" id="UP000230233">
    <property type="component" value="Chromosome X"/>
</dbReference>
<feature type="region of interest" description="Disordered" evidence="1">
    <location>
        <begin position="378"/>
        <end position="520"/>
    </location>
</feature>
<reference evidence="3" key="1">
    <citation type="submission" date="2017-10" db="EMBL/GenBank/DDBJ databases">
        <title>Rapid genome shrinkage in a self-fertile nematode reveals novel sperm competition proteins.</title>
        <authorList>
            <person name="Yin D."/>
            <person name="Schwarz E.M."/>
            <person name="Thomas C.G."/>
            <person name="Felde R.L."/>
            <person name="Korf I.F."/>
            <person name="Cutter A.D."/>
            <person name="Schartner C.M."/>
            <person name="Ralston E.J."/>
            <person name="Meyer B.J."/>
            <person name="Haag E.S."/>
        </authorList>
    </citation>
    <scope>NUCLEOTIDE SEQUENCE [LARGE SCALE GENOMIC DNA]</scope>
    <source>
        <strain evidence="3">JU1422</strain>
    </source>
</reference>
<evidence type="ECO:0000313" key="3">
    <source>
        <dbReference type="Proteomes" id="UP000230233"/>
    </source>
</evidence>
<feature type="region of interest" description="Disordered" evidence="1">
    <location>
        <begin position="182"/>
        <end position="212"/>
    </location>
</feature>
<dbReference type="OrthoDB" id="5839563at2759"/>
<accession>A0A2G5SYA3</accession>
<keyword evidence="3" id="KW-1185">Reference proteome</keyword>
<gene>
    <name evidence="2" type="primary">Cnig_chr_X.g25266</name>
    <name evidence="2" type="ORF">B9Z55_025266</name>
</gene>
<feature type="compositionally biased region" description="Polar residues" evidence="1">
    <location>
        <begin position="421"/>
        <end position="439"/>
    </location>
</feature>
<feature type="compositionally biased region" description="Low complexity" evidence="1">
    <location>
        <begin position="407"/>
        <end position="420"/>
    </location>
</feature>
<dbReference type="EMBL" id="PDUG01000006">
    <property type="protein sequence ID" value="PIC19889.1"/>
    <property type="molecule type" value="Genomic_DNA"/>
</dbReference>
<feature type="region of interest" description="Disordered" evidence="1">
    <location>
        <begin position="664"/>
        <end position="690"/>
    </location>
</feature>
<feature type="compositionally biased region" description="Basic and acidic residues" evidence="1">
    <location>
        <begin position="391"/>
        <end position="400"/>
    </location>
</feature>
<organism evidence="2 3">
    <name type="scientific">Caenorhabditis nigoni</name>
    <dbReference type="NCBI Taxonomy" id="1611254"/>
    <lineage>
        <taxon>Eukaryota</taxon>
        <taxon>Metazoa</taxon>
        <taxon>Ecdysozoa</taxon>
        <taxon>Nematoda</taxon>
        <taxon>Chromadorea</taxon>
        <taxon>Rhabditida</taxon>
        <taxon>Rhabditina</taxon>
        <taxon>Rhabditomorpha</taxon>
        <taxon>Rhabditoidea</taxon>
        <taxon>Rhabditidae</taxon>
        <taxon>Peloderinae</taxon>
        <taxon>Caenorhabditis</taxon>
    </lineage>
</organism>
<evidence type="ECO:0000313" key="2">
    <source>
        <dbReference type="EMBL" id="PIC19889.1"/>
    </source>
</evidence>
<dbReference type="AlphaFoldDB" id="A0A2G5SYA3"/>
<name>A0A2G5SYA3_9PELO</name>
<feature type="compositionally biased region" description="Basic and acidic residues" evidence="1">
    <location>
        <begin position="673"/>
        <end position="689"/>
    </location>
</feature>
<feature type="compositionally biased region" description="Basic and acidic residues" evidence="1">
    <location>
        <begin position="440"/>
        <end position="451"/>
    </location>
</feature>
<feature type="compositionally biased region" description="Polar residues" evidence="1">
    <location>
        <begin position="187"/>
        <end position="212"/>
    </location>
</feature>
<comment type="caution">
    <text evidence="2">The sequence shown here is derived from an EMBL/GenBank/DDBJ whole genome shotgun (WGS) entry which is preliminary data.</text>
</comment>
<evidence type="ECO:0000256" key="1">
    <source>
        <dbReference type="SAM" id="MobiDB-lite"/>
    </source>
</evidence>
<sequence length="966" mass="109183">MAERAAKRDDRNQSKEVVRFRRWIAMTPDSKWREFRGTADMVDVGRGANLVELVDEMMGSRIELYTQFLDGWKTMRSGLSEENATWIFSEMISGMESLKKFEIENFSKKNKWAAPKKREAFPMYLSDRPVKDGSLTVEAKPMFELDKQIEMICGPSFPKALVGELKLKMNIADIARTSKKRRFGQDVNGSGTSNAVERNRSKSQQPTTSSNRMVTIREMDVALKETSVLGRTEVQRDRGVMTSNSVSAESRSRSRRMCSGFGLMFDGNGQTRITVSRTSSFDGGRLRMIPNKTEVPQQPSEFLPALRNVVQNESTNDQPKLMGILVIRNEKGEYIPIGLAPLNVSQLTSGNRQTLQNVVLEESVTELELIPDSRGIKSSNTAELASVSRVDPNRPEDDRMSTNAVCSGSTTSDSGLSSTSEQGHASTRSSSPGSKISQRPSDKSKKGKEEIQSFGLSSPSEQSHVSTRSSSPGTKNFSSKNEKTGATTRPQSYASVVSNHATRENDRTNTPAHAEASSSSTSVVMAANLLGYEKEEETLVMSSKRGNVGRNWPMTELGILKKCVEYEIYNLDIKVAFVINIKSFRKSSDNSWIVVKPKNPLETNESSFPTSSLDSSLCEPSTSYALSKNYRIQKPNALNDVAENWDNVVVDEQAEKENELKRLKRQTHRAAKFKKEKEEKKASRAEQARQSRLVVQENLMAAVEEPISEELPPENTVQTVALYAPLTSNLNLMSLIEAQKTPKEEEEQQGTYDPVTQQYSDGHIFHEYEDEIETGIKRQPKDLIFETSELHAKLVFRLLWFENNKKLDKCIVDDATRTRLQESLSMVRTMKDRIDMAGQMLVWRITHINLSSMKEVNIVSIIRNLIDVQRQHLENDLMMARTMGDLVDEGKLVKNFVYEKHVYTILKLPEILIPKLKKGNANARTYQDITTLVLLFTKRVEKLYEEFGKLYEFKVVKDRQRGRRGY</sequence>
<protein>
    <submittedName>
        <fullName evidence="2">Uncharacterized protein</fullName>
    </submittedName>
</protein>
<feature type="compositionally biased region" description="Polar residues" evidence="1">
    <location>
        <begin position="454"/>
        <end position="500"/>
    </location>
</feature>
<proteinExistence type="predicted"/>